<dbReference type="InterPro" id="IPR013968">
    <property type="entry name" value="PKS_KR"/>
</dbReference>
<dbReference type="SUPFAM" id="SSF47336">
    <property type="entry name" value="ACP-like"/>
    <property type="match status" value="3"/>
</dbReference>
<feature type="domain" description="Ketosynthase family 3 (KS3)" evidence="15">
    <location>
        <begin position="33"/>
        <end position="454"/>
    </location>
</feature>
<dbReference type="STRING" id="208445.SAMN04489727_4140"/>
<dbReference type="InterPro" id="IPR050091">
    <property type="entry name" value="PKS_NRPS_Biosynth_Enz"/>
</dbReference>
<dbReference type="Pfam" id="PF00698">
    <property type="entry name" value="Acyl_transf_1"/>
    <property type="match status" value="3"/>
</dbReference>
<dbReference type="FunFam" id="3.40.366.10:FF:000002">
    <property type="entry name" value="Probable polyketide synthase 2"/>
    <property type="match status" value="2"/>
</dbReference>
<evidence type="ECO:0000256" key="6">
    <source>
        <dbReference type="ARBA" id="ARBA00023194"/>
    </source>
</evidence>
<comment type="pathway">
    <text evidence="11">Antibiotic biosynthesis; erythromycin biosynthesis.</text>
</comment>
<evidence type="ECO:0000259" key="15">
    <source>
        <dbReference type="PROSITE" id="PS52004"/>
    </source>
</evidence>
<dbReference type="Proteomes" id="UP000199622">
    <property type="component" value="Unassembled WGS sequence"/>
</dbReference>
<keyword evidence="8" id="KW-0012">Acyltransferase</keyword>
<dbReference type="InterPro" id="IPR015083">
    <property type="entry name" value="NorB/c/GfsB-D-like_docking"/>
</dbReference>
<dbReference type="InterPro" id="IPR036291">
    <property type="entry name" value="NAD(P)-bd_dom_sf"/>
</dbReference>
<dbReference type="InterPro" id="IPR016039">
    <property type="entry name" value="Thiolase-like"/>
</dbReference>
<dbReference type="InterPro" id="IPR014043">
    <property type="entry name" value="Acyl_transferase_dom"/>
</dbReference>
<comment type="catalytic activity">
    <reaction evidence="9">
        <text>6 (S)-methylmalonyl-CoA + propanoyl-CoA + 6 NADPH + 12 H(+) = 6-deoxyerythronolide B + 6 CO2 + 6 NADP(+) + 7 CoA + H2O</text>
        <dbReference type="Rhea" id="RHEA:23068"/>
        <dbReference type="ChEBI" id="CHEBI:15377"/>
        <dbReference type="ChEBI" id="CHEBI:15378"/>
        <dbReference type="ChEBI" id="CHEBI:16089"/>
        <dbReference type="ChEBI" id="CHEBI:16526"/>
        <dbReference type="ChEBI" id="CHEBI:57287"/>
        <dbReference type="ChEBI" id="CHEBI:57327"/>
        <dbReference type="ChEBI" id="CHEBI:57392"/>
        <dbReference type="ChEBI" id="CHEBI:57783"/>
        <dbReference type="ChEBI" id="CHEBI:58349"/>
        <dbReference type="EC" id="2.3.1.94"/>
    </reaction>
</comment>
<dbReference type="PANTHER" id="PTHR43775">
    <property type="entry name" value="FATTY ACID SYNTHASE"/>
    <property type="match status" value="1"/>
</dbReference>
<dbReference type="EMBL" id="FNSO01000004">
    <property type="protein sequence ID" value="SEC54381.1"/>
    <property type="molecule type" value="Genomic_DNA"/>
</dbReference>
<sequence length="4454" mass="460240">MANEEKLRDYLKLATANLRRTRRQLRELAGRAQEPVAVVGMGCRFPGGVHGPAQLWDLVAGGTDAISAFPADRGWDVENLYDAGVSGTRQGGFIADAPEFDAGFFGISPREALAMDPQQRLTLEVAWEALEHAGIDPLSLRGSATGVFAGVYSSGYGTSLPMDAEEAKGHLLTGTANSVLSGRVAFVLGLEGPAVSVDTACSSSLVSVHLAAQALRNGECSLALAGGATVMASPGLFAEFARQQGLAADGRCKAFADGADGTGWGEGVGMLVLERLSDARRLGHPVLAVVRGSAVNSDGASNGLTAPNGPSQQRVIEAALASAKLTPADVDAVEAHGTGTALGDPIEAEALLRVYGAGRPDDRPLWLGSVKANIGHTQAAAGVAGLIKMILALRHGLLPRTLHAGEPSRHVDWSSGAVRLLTEAEPWPAGDRPRRAGVSGFGISGTNAHVLIEEAPAPEPAEDDDPAEPAEPRVRVLDGETAWLVSGHTPEALAAQAANLLEVTADPADVGWSLATTRAALTHRAVVVGGRRADLAALASGQPSAGVVTGAVPDTGAGRTVFVFPGQGSQWAGMGRELAEVSPVFAARLAECAAALAPYVNLDLDDLDSADVVQPALWAVMVSLAEVWRAAGVVPDAVVGHSQGEIAAAVVSGALSLEDGARVVALRSKVLTALAGHGGMLSIAEPAEAVRARIAPWGERLSVAAVNGPQSTVVSGEPEALRELAEAADVRTRMIPVDYASHSAQVDELREEILRVLDGISPREAEIPMVSAMTGEWLTGPELDPAYWAASLREPVEFERAIRVLGESGHGVFVETSPHAVLTGAIADTLDGPVAVGTLRRDDGGARRLLRSLAEAYVHGVRIDWTNVLSGQNVELPTYAFQRRRYWPGPAPVADRTDSWRYRVTWTPAAPGPAALSGTWLVVAGTADASEYVDALATHGATTVVTRAGEPLPDGGFAGVLALAESTAAVLDLVRAGLAAPLWVLTRGAVAALPGEAPDPVRAQVWGLGRVAGLEHPDRWGGLIDLPEAGFDPAALCAVLAGTGEDEVALRPGGPLVRRLERAPRAKTGEPSWTPRGTVLLTGGTGSIGRHVGPWLAARGARRVVLPTRSGPSTDLAALVAALAGAGTAVDVVACDIAERTHVAGLLDRIAATGPALSTVLHAANVFHLTRLDETDHAGLATALEAKAGGATHLDELATDVDEFVLFSSIAAAWGSNEHGGYAAANAHLDALAERRRARGLPATSIAWGVWDTRDWDALNAAAAHEPGSVTPARLLRQGMHFLAPGPALTALGRVLADGDTYLALADMDWDRFAPVFTAARPRPLLERVTETRPADTPAPSGELAAKLAAAPAAERARIVTDLVRAHAAATLGHGSAQDVPATRAFRDLGFDSLTAVELRKQLEAATGAKLPSSAVFDHPTPAALAERIIGQLLGTAESTTLTPVTVADPAEPIAIVGIGCRFPGGVATPEQYWDLLAAGADVIGGFPADRGWDTGLYDPDPDRQGRTYARAGGFLYDAPEFDAGFFGISPREALAMDPQQRLLLEVSWEALERAGIDPETLRGSATGIFAGAALTGYGAGLADGDGGAEGYLVTGHSGSIISGRLAYTLGLEGPAVTIDTACSSSLVALHLAAQALRSGECTLALAGGVMVMATPGQFVGFSRQRGLSADGRCKAFGAAADGMGLAEGAGVVAVERLADARRLGHPVLALVRGTAMNQDGASNGLTAPSGPAQQRVIRAALANAGLSTSDVDAVEAHGTGTTLGDPIEAHALLATYGRDRARPLWLGSAKSNIGHTQTAAGMAGLIKMVLSLRHRTLPKTLHADPPSAEIDWAAGDVRLLTEQRPWPETGAPRRGGVSAFGMSGTNVHVILEEAAEVPSRPVTGPSVLTPSLAAWPVSARTAAGLAAQAGRLREFALAHPELDPADAGWSLATTRSAFGHRAVVLGADREELAAGLAAVATAQPAARVVTGTVTDGRLVFVFPGQGSQWPGMGRQLLAESPVFAAKFAECATALRSFVDFEPVEALAGPLDTADVMQPVLWAVMVSLAEVWRAAGVVPDAVVGHSQGEIAAACVAGILSLEDAARVVAVRSRALSDLDVDGGMLSVVMPADAVRELLGPWGDRLAVAAVNGPATTVVSGEPGALTEFERELRTRKVLRWRIPANDFVAHSKLVEPLAATLPAALAGIRPQAGETPFFSTVRAAWTAGTELDAGYWYANVREPVRFADAVRELAAAGHRVFAEVSAHPVLTAAIAETAEDAGLPAPVLTGTLDREDGGADRFLTALATAAAHGVPVDWTTVLSGRTVELPTYAFQRDRYWPDARKPAASVAERGGSAVADWRFRVEWTPVPDPEAPQCGVGCVERTERHIGCAGRTERHIGCAGRTERHIGCVEAALSGTWLVVGRSGPVVRALEERGAEVVVVGLDGVPDRAAWAEALSGHRPEGVVSLLGLDETPLPGQPAVTTGLAGTLVLLQALGDAGIGAPLWVLTRGAVAAGTEPAPAHPAQAPVWGLGRTAAVEHPDRWGGLIDLPAAWDDRAADRLAAVLGARDEDQVALRDSGILARRLARAPLPAVPGPRFVPRGTVLITGGTGAIGGHVGRWLTGRDTRRVVLTSRSGPGAAGVAGLAAGLAAAGTAVDVVACDTGERAAVAALLDRIDATGPALSTVMHAAGALDDGVLDRLGTERLASTLAGKAAGAVHLDELTAGRDLDAFVLFSSTSATFGNGGQGNYAAANAFLDALAEDRRARGLPGLSVAWGPWDGGGIGQASEGARQRLARNKWEVLMDPRLAVQALGQAIEDPGHPVLTLMEVDFAALATERGAEELRRTPFMRDLPEIHAPEPAADTGLADRLAGLAPAEQERVLAELIRSEAAQVMGYASASVLEAARAFSEMGLDSLTSVELRNRLGAATGLGLPTTLLFDHPDPEALAAFLRTELTGAAGPETAAPVITRPVDEPLAIVAMSCRFPGGVRTPEDLWALLDGGGDAITGLPADRGWDLDALYDPDPDRPGTAYVREGGFLQDVAEFDAGFFGISPREALAMDPQQRLLLEVTWEALERAGIDPASLRGSATGVFVGGYVSGYDQLGSRLARTGSGAGLEGHLMTGNATSVLSGRVAYLLGLEGPALTVDTACSSSLVALHMAVRALRANECSLALVGGVTVMATPRDLVGFSRQRGLAADGRCKAFSGAADGMGMAEGAGVLAVERLSDAHRHGHPVLAVVRGSAVNSDGASNGLTAPNGPSQQRVIRAALADARLSASDVDVVEAHGTGTALGDPIEAQALLATYGQDRDEPLRLGSVKSNLGHTQAAAGVAGVMKVVLALQHGTLPRTLHVAEPTPHVDWSSGAVELLTEPVPWTGGGRPRRAGVSGFGMSGTNAHVLLEEAPPAPEPAEDTVPVSAGAWLVSARDPEALAAQAGRLREFVLARPELDPVDVAWSLATTRARFEQRAVVLGEDRAELLAGLAAVATGQAGAGVVTGTAPPHGPGRTVFVFPGQGSQWAGMGRELAASCPVFAARLAECEAALAPFAELNLDALDSADVVQPALWAVMVSLAEVWRAAGVVPDAVVGHSQGEIAAAVVSGALSLEDGARVVALRSKALTALAGRGGMLSVAAPAAEVRDRMAHLRDRLSVAAVNGPLSTVVSGEPGALREFAEAVEFRTRLVPVDYASHSAQVDALREEILAALDGISPRPPEIPMISSMTGAPAGELDAEYWFASLREPVEFERAVRTLGESGYGVFVEVSPHPVLTGPIADTVDTPVAPVVTGTLRRDDGSERRLLTSFAEASVRGVAVDWPEVLGRAGTVDLPTYAFRHRRFWPDAVADDTDDAFWAAVDSGDVGELAAALAVDDEKLGDLLPALAAYRRRRRGGSALDGRRYRVTWSPVAEAGPAVLAGTWLVVGDPAETRPVAAALTARGAEVVTAASPDVMKESFMTSDVMNDSFMTSLAGVVSLLALDERPVHGTVTGGLVATLELVKAGIDAPLWVLTRGAVATGPGESASPAQAQVWGLGRVAALEHPDRWGGLVDLPSTLDERTAARLVGVLAGTGEDQVALRPRGILARRLTRAGRPRPGESWQPRGTVLVTGGTGTLGAHAARWVGGRGAARVVLTADTPVTADTARLAAALAAEGTAVDVAGCDTTRRTQVAGLLDRLGPLSAVVHADGVGQATAVADTSAAELTRVATAKAAGAAWLDELAGDLDAFVVFSSIAATWGSALVGGYAAGNAFLDALAERRRAAGKPATAVAWGPWAGGPEAGRSVRHGLRTLDPDLAVRALGQILDAGEDAVTVADVDWAAFAPAFTVRRPSPLLAAVPEAATALADPESEVDSDFAGRLAGMPRPRQDQLLTDLVRTEAARVLDHTGPADVAPDRAFSALGFDSLTSVELRNRLAAATGVRLPSTVVFEFPTAAALAAHLRDELVGTTEEPDVARQLADAGDDEIFDFIGKEFGIQ</sequence>
<dbReference type="Gene3D" id="6.10.140.1830">
    <property type="match status" value="1"/>
</dbReference>
<dbReference type="Gene3D" id="1.10.1200.10">
    <property type="entry name" value="ACP-like"/>
    <property type="match status" value="3"/>
</dbReference>
<dbReference type="InterPro" id="IPR032821">
    <property type="entry name" value="PKS_assoc"/>
</dbReference>
<dbReference type="Pfam" id="PF08659">
    <property type="entry name" value="KR"/>
    <property type="match status" value="3"/>
</dbReference>
<dbReference type="FunFam" id="1.10.1200.10:FF:000007">
    <property type="entry name" value="Probable polyketide synthase pks17"/>
    <property type="match status" value="3"/>
</dbReference>
<keyword evidence="7" id="KW-0511">Multifunctional enzyme</keyword>
<dbReference type="RefSeq" id="WP_091309773.1">
    <property type="nucleotide sequence ID" value="NZ_FNSO01000004.1"/>
</dbReference>
<dbReference type="InterPro" id="IPR041618">
    <property type="entry name" value="PKS_DE"/>
</dbReference>
<dbReference type="PROSITE" id="PS52004">
    <property type="entry name" value="KS3_2"/>
    <property type="match status" value="3"/>
</dbReference>
<evidence type="ECO:0000256" key="10">
    <source>
        <dbReference type="ARBA" id="ARBA00060158"/>
    </source>
</evidence>
<dbReference type="CDD" id="cd00833">
    <property type="entry name" value="PKS"/>
    <property type="match status" value="3"/>
</dbReference>
<dbReference type="SUPFAM" id="SSF55048">
    <property type="entry name" value="Probable ACP-binding domain of malonyl-CoA ACP transacylase"/>
    <property type="match status" value="3"/>
</dbReference>
<accession>A0A1H4TE15</accession>
<dbReference type="PROSITE" id="PS00606">
    <property type="entry name" value="KS3_1"/>
    <property type="match status" value="3"/>
</dbReference>
<dbReference type="InterPro" id="IPR006162">
    <property type="entry name" value="Ppantetheine_attach_site"/>
</dbReference>
<dbReference type="InterPro" id="IPR036736">
    <property type="entry name" value="ACP-like_sf"/>
</dbReference>
<evidence type="ECO:0000256" key="5">
    <source>
        <dbReference type="ARBA" id="ARBA00022737"/>
    </source>
</evidence>
<organism evidence="16 17">
    <name type="scientific">Amycolatopsis tolypomycina</name>
    <dbReference type="NCBI Taxonomy" id="208445"/>
    <lineage>
        <taxon>Bacteria</taxon>
        <taxon>Bacillati</taxon>
        <taxon>Actinomycetota</taxon>
        <taxon>Actinomycetes</taxon>
        <taxon>Pseudonocardiales</taxon>
        <taxon>Pseudonocardiaceae</taxon>
        <taxon>Amycolatopsis</taxon>
    </lineage>
</organism>
<dbReference type="SMART" id="SM01294">
    <property type="entry name" value="PKS_PP_betabranch"/>
    <property type="match status" value="3"/>
</dbReference>
<dbReference type="Gene3D" id="3.40.47.10">
    <property type="match status" value="3"/>
</dbReference>
<dbReference type="InterPro" id="IPR020806">
    <property type="entry name" value="PKS_PP-bd"/>
</dbReference>
<dbReference type="SUPFAM" id="SSF53901">
    <property type="entry name" value="Thiolase-like"/>
    <property type="match status" value="3"/>
</dbReference>
<gene>
    <name evidence="16" type="ORF">SAMN04489727_4140</name>
</gene>
<evidence type="ECO:0000256" key="7">
    <source>
        <dbReference type="ARBA" id="ARBA00023268"/>
    </source>
</evidence>
<dbReference type="GO" id="GO:0004312">
    <property type="term" value="F:fatty acid synthase activity"/>
    <property type="evidence" value="ECO:0007669"/>
    <property type="project" value="TreeGrafter"/>
</dbReference>
<dbReference type="GO" id="GO:0031177">
    <property type="term" value="F:phosphopantetheine binding"/>
    <property type="evidence" value="ECO:0007669"/>
    <property type="project" value="InterPro"/>
</dbReference>
<dbReference type="GO" id="GO:0004315">
    <property type="term" value="F:3-oxoacyl-[acyl-carrier-protein] synthase activity"/>
    <property type="evidence" value="ECO:0007669"/>
    <property type="project" value="InterPro"/>
</dbReference>
<dbReference type="Gene3D" id="3.40.50.720">
    <property type="entry name" value="NAD(P)-binding Rossmann-like Domain"/>
    <property type="match status" value="3"/>
</dbReference>
<dbReference type="SMART" id="SM00825">
    <property type="entry name" value="PKS_KS"/>
    <property type="match status" value="3"/>
</dbReference>
<dbReference type="EC" id="2.3.1.94" evidence="13"/>
<dbReference type="SUPFAM" id="SSF51735">
    <property type="entry name" value="NAD(P)-binding Rossmann-fold domains"/>
    <property type="match status" value="6"/>
</dbReference>
<dbReference type="Gene3D" id="3.30.70.3290">
    <property type="match status" value="3"/>
</dbReference>
<dbReference type="PROSITE" id="PS00012">
    <property type="entry name" value="PHOSPHOPANTETHEINE"/>
    <property type="match status" value="3"/>
</dbReference>
<dbReference type="Pfam" id="PF08990">
    <property type="entry name" value="Docking"/>
    <property type="match status" value="1"/>
</dbReference>
<feature type="domain" description="Carrier" evidence="14">
    <location>
        <begin position="4347"/>
        <end position="4422"/>
    </location>
</feature>
<protein>
    <recommendedName>
        <fullName evidence="13">6-deoxyerythronolide-B synthase</fullName>
        <ecNumber evidence="13">2.3.1.94</ecNumber>
    </recommendedName>
</protein>
<dbReference type="Pfam" id="PF00550">
    <property type="entry name" value="PP-binding"/>
    <property type="match status" value="3"/>
</dbReference>
<keyword evidence="2" id="KW-0596">Phosphopantetheine</keyword>
<keyword evidence="17" id="KW-1185">Reference proteome</keyword>
<feature type="domain" description="Carrier" evidence="14">
    <location>
        <begin position="1358"/>
        <end position="1433"/>
    </location>
</feature>
<dbReference type="Pfam" id="PF02801">
    <property type="entry name" value="Ketoacyl-synt_C"/>
    <property type="match status" value="3"/>
</dbReference>
<keyword evidence="6" id="KW-0045">Antibiotic biosynthesis</keyword>
<dbReference type="InterPro" id="IPR016036">
    <property type="entry name" value="Malonyl_transacylase_ACP-bd"/>
</dbReference>
<dbReference type="NCBIfam" id="NF045894">
    <property type="entry name" value="PKS_plus_SDR"/>
    <property type="match status" value="1"/>
</dbReference>
<dbReference type="PANTHER" id="PTHR43775:SF51">
    <property type="entry name" value="INACTIVE PHENOLPHTHIOCEROL SYNTHESIS POLYKETIDE SYNTHASE TYPE I PKS1-RELATED"/>
    <property type="match status" value="1"/>
</dbReference>
<dbReference type="SMART" id="SM00827">
    <property type="entry name" value="PKS_AT"/>
    <property type="match status" value="3"/>
</dbReference>
<evidence type="ECO:0000256" key="9">
    <source>
        <dbReference type="ARBA" id="ARBA00052442"/>
    </source>
</evidence>
<dbReference type="InterPro" id="IPR057326">
    <property type="entry name" value="KR_dom"/>
</dbReference>
<dbReference type="InterPro" id="IPR018201">
    <property type="entry name" value="Ketoacyl_synth_AS"/>
</dbReference>
<evidence type="ECO:0000256" key="4">
    <source>
        <dbReference type="ARBA" id="ARBA00022679"/>
    </source>
</evidence>
<dbReference type="GO" id="GO:0006633">
    <property type="term" value="P:fatty acid biosynthetic process"/>
    <property type="evidence" value="ECO:0007669"/>
    <property type="project" value="InterPro"/>
</dbReference>
<dbReference type="SMART" id="SM00823">
    <property type="entry name" value="PKS_PP"/>
    <property type="match status" value="3"/>
</dbReference>
<keyword evidence="3" id="KW-0597">Phosphoprotein</keyword>
<feature type="domain" description="Ketosynthase family 3 (KS3)" evidence="15">
    <location>
        <begin position="1451"/>
        <end position="1874"/>
    </location>
</feature>
<feature type="domain" description="Carrier" evidence="14">
    <location>
        <begin position="2864"/>
        <end position="2939"/>
    </location>
</feature>
<keyword evidence="5" id="KW-0677">Repeat</keyword>
<comment type="cofactor">
    <cofactor evidence="1">
        <name>pantetheine 4'-phosphate</name>
        <dbReference type="ChEBI" id="CHEBI:47942"/>
    </cofactor>
</comment>
<proteinExistence type="predicted"/>
<dbReference type="Pfam" id="PF00109">
    <property type="entry name" value="ketoacyl-synt"/>
    <property type="match status" value="3"/>
</dbReference>
<name>A0A1H4TE15_9PSEU</name>
<evidence type="ECO:0000313" key="16">
    <source>
        <dbReference type="EMBL" id="SEC54381.1"/>
    </source>
</evidence>
<dbReference type="GO" id="GO:0047879">
    <property type="term" value="F:erythronolide synthase activity"/>
    <property type="evidence" value="ECO:0007669"/>
    <property type="project" value="UniProtKB-EC"/>
</dbReference>
<comment type="function">
    <text evidence="10">Involved in the biosynthesis of antibiotic erythromycin via the biosynthesis of its aglycone precursor, 6-deoxyerythronolide B (6-dEB).</text>
</comment>
<dbReference type="InterPro" id="IPR001227">
    <property type="entry name" value="Ac_transferase_dom_sf"/>
</dbReference>
<dbReference type="Pfam" id="PF18369">
    <property type="entry name" value="PKS_DE"/>
    <property type="match status" value="1"/>
</dbReference>
<comment type="subunit">
    <text evidence="12">Homodimer. Erythronolide synthase is composed of EryAI, EryAII and EryAIII multimodular (2 modules) polypeptides each coding for a functional synthase subunit which participates in 2 of the six FAS-like elongation steps required for formation of the polyketide. Module 1, 2, 3, 4, 5, and 6 participating in biosynthesis steps 1, 2, 3, 4, 5, and 6, respectively.</text>
</comment>
<evidence type="ECO:0000256" key="13">
    <source>
        <dbReference type="ARBA" id="ARBA00066981"/>
    </source>
</evidence>
<keyword evidence="4 16" id="KW-0808">Transferase</keyword>
<evidence type="ECO:0000256" key="3">
    <source>
        <dbReference type="ARBA" id="ARBA00022553"/>
    </source>
</evidence>
<evidence type="ECO:0000256" key="1">
    <source>
        <dbReference type="ARBA" id="ARBA00001957"/>
    </source>
</evidence>
<dbReference type="FunFam" id="3.40.47.10:FF:000019">
    <property type="entry name" value="Polyketide synthase type I"/>
    <property type="match status" value="3"/>
</dbReference>
<evidence type="ECO:0000256" key="11">
    <source>
        <dbReference type="ARBA" id="ARBA00060622"/>
    </source>
</evidence>
<evidence type="ECO:0000313" key="17">
    <source>
        <dbReference type="Proteomes" id="UP000199622"/>
    </source>
</evidence>
<evidence type="ECO:0000256" key="8">
    <source>
        <dbReference type="ARBA" id="ARBA00023315"/>
    </source>
</evidence>
<dbReference type="InterPro" id="IPR016035">
    <property type="entry name" value="Acyl_Trfase/lysoPLipase"/>
</dbReference>
<dbReference type="SUPFAM" id="SSF52151">
    <property type="entry name" value="FabD/lysophospholipase-like"/>
    <property type="match status" value="3"/>
</dbReference>
<evidence type="ECO:0000259" key="14">
    <source>
        <dbReference type="PROSITE" id="PS50075"/>
    </source>
</evidence>
<dbReference type="CDD" id="cd08952">
    <property type="entry name" value="KR_1_SDR_x"/>
    <property type="match status" value="3"/>
</dbReference>
<dbReference type="GO" id="GO:0033068">
    <property type="term" value="P:macrolide biosynthetic process"/>
    <property type="evidence" value="ECO:0007669"/>
    <property type="project" value="UniProtKB-ARBA"/>
</dbReference>
<feature type="domain" description="Ketosynthase family 3 (KS3)" evidence="15">
    <location>
        <begin position="2957"/>
        <end position="3386"/>
    </location>
</feature>
<dbReference type="SMART" id="SM00822">
    <property type="entry name" value="PKS_KR"/>
    <property type="match status" value="3"/>
</dbReference>
<dbReference type="Gene3D" id="3.40.366.10">
    <property type="entry name" value="Malonyl-Coenzyme A Acyl Carrier Protein, domain 2"/>
    <property type="match status" value="3"/>
</dbReference>
<dbReference type="InterPro" id="IPR014030">
    <property type="entry name" value="Ketoacyl_synth_N"/>
</dbReference>
<dbReference type="InterPro" id="IPR009081">
    <property type="entry name" value="PP-bd_ACP"/>
</dbReference>
<evidence type="ECO:0000256" key="12">
    <source>
        <dbReference type="ARBA" id="ARBA00063272"/>
    </source>
</evidence>
<dbReference type="PROSITE" id="PS50075">
    <property type="entry name" value="CARRIER"/>
    <property type="match status" value="3"/>
</dbReference>
<dbReference type="Pfam" id="PF16197">
    <property type="entry name" value="KAsynt_C_assoc"/>
    <property type="match status" value="3"/>
</dbReference>
<dbReference type="OrthoDB" id="9778690at2"/>
<dbReference type="InterPro" id="IPR020841">
    <property type="entry name" value="PKS_Beta-ketoAc_synthase_dom"/>
</dbReference>
<reference evidence="17" key="1">
    <citation type="submission" date="2016-10" db="EMBL/GenBank/DDBJ databases">
        <authorList>
            <person name="Varghese N."/>
            <person name="Submissions S."/>
        </authorList>
    </citation>
    <scope>NUCLEOTIDE SEQUENCE [LARGE SCALE GENOMIC DNA]</scope>
    <source>
        <strain evidence="17">DSM 44544</strain>
    </source>
</reference>
<dbReference type="InterPro" id="IPR014031">
    <property type="entry name" value="Ketoacyl_synth_C"/>
</dbReference>
<evidence type="ECO:0000256" key="2">
    <source>
        <dbReference type="ARBA" id="ARBA00022450"/>
    </source>
</evidence>